<comment type="caution">
    <text evidence="1">The sequence shown here is derived from an EMBL/GenBank/DDBJ whole genome shotgun (WGS) entry which is preliminary data.</text>
</comment>
<gene>
    <name evidence="1" type="ORF">HC031_30665</name>
</gene>
<evidence type="ECO:0000313" key="1">
    <source>
        <dbReference type="EMBL" id="NJC74044.1"/>
    </source>
</evidence>
<reference evidence="1 2" key="1">
    <citation type="submission" date="2020-03" db="EMBL/GenBank/DDBJ databases">
        <title>WGS of the type strain of Planosporangium spp.</title>
        <authorList>
            <person name="Thawai C."/>
        </authorList>
    </citation>
    <scope>NUCLEOTIDE SEQUENCE [LARGE SCALE GENOMIC DNA]</scope>
    <source>
        <strain evidence="1 2">TBRC 5610</strain>
    </source>
</reference>
<accession>A0ABX0Y9X4</accession>
<dbReference type="RefSeq" id="WP_167928948.1">
    <property type="nucleotide sequence ID" value="NZ_JAATVY010000043.1"/>
</dbReference>
<keyword evidence="2" id="KW-1185">Reference proteome</keyword>
<dbReference type="Proteomes" id="UP000722989">
    <property type="component" value="Unassembled WGS sequence"/>
</dbReference>
<dbReference type="EMBL" id="JAATVY010000043">
    <property type="protein sequence ID" value="NJC74044.1"/>
    <property type="molecule type" value="Genomic_DNA"/>
</dbReference>
<organism evidence="1 2">
    <name type="scientific">Planosporangium thailandense</name>
    <dbReference type="NCBI Taxonomy" id="765197"/>
    <lineage>
        <taxon>Bacteria</taxon>
        <taxon>Bacillati</taxon>
        <taxon>Actinomycetota</taxon>
        <taxon>Actinomycetes</taxon>
        <taxon>Micromonosporales</taxon>
        <taxon>Micromonosporaceae</taxon>
        <taxon>Planosporangium</taxon>
    </lineage>
</organism>
<sequence length="345" mass="37239">MTASDDPRRREVLDRRIRGFHGVGVDDVLAVVDYLCEPGDTVLAGGSLTFGLGNRLSDFDVVICGDDTARSLVPLQHWVQTLRVDVWTRPRADIDTLFGLAAQALARPEPIAGAFGSIEQEQQLKLLHRVAFGLCLSGPPLVPATVPDFRAVARDLVAREYAERLRESLWVAQLAARAGRWLTAVVNAREAVEEAFTIVLTRRGVPFTGDKWLHDRLREHAPDLGEACRRYAALPTAADECAAYVADAVALAGRLTGVPTGVAELGRQARWTAPDLHLTSAGDTALLVSPRMGVLCELSDVEAKAWRALAGRAEAGAYDAAETDLCLRLYEQGLLTLGWATGVGA</sequence>
<proteinExistence type="predicted"/>
<name>A0ABX0Y9X4_9ACTN</name>
<protein>
    <recommendedName>
        <fullName evidence="3">Nucleotidyltransferase domain-containing protein</fullName>
    </recommendedName>
</protein>
<evidence type="ECO:0000313" key="2">
    <source>
        <dbReference type="Proteomes" id="UP000722989"/>
    </source>
</evidence>
<evidence type="ECO:0008006" key="3">
    <source>
        <dbReference type="Google" id="ProtNLM"/>
    </source>
</evidence>